<sequence>MKSLSLPIIASLLFSTSSIAATTSWSIDPAHSSVGFKVKHMMISDVRGSFRDLQGTVSIDESKMENSKVEVTIAAASIDTGIKKRDDHLRSADFFDVANYPNLTFTSKRVTDVTKEGFKLVGDLTIHGVTKEVTLAVTGPTAEAKDPWGNMRKAAKAITTINRKDFGLTWNAALETGGVLVGEDVQIELDVQFIKQAS</sequence>
<dbReference type="RefSeq" id="WP_072905157.1">
    <property type="nucleotide sequence ID" value="NZ_FQZT01000001.1"/>
</dbReference>
<proteinExistence type="predicted"/>
<evidence type="ECO:0000313" key="3">
    <source>
        <dbReference type="EMBL" id="SHI58853.1"/>
    </source>
</evidence>
<dbReference type="AlphaFoldDB" id="A0A1M6CD90"/>
<keyword evidence="4" id="KW-1185">Reference proteome</keyword>
<dbReference type="OrthoDB" id="9811006at2"/>
<organism evidence="3 4">
    <name type="scientific">Malonomonas rubra DSM 5091</name>
    <dbReference type="NCBI Taxonomy" id="1122189"/>
    <lineage>
        <taxon>Bacteria</taxon>
        <taxon>Pseudomonadati</taxon>
        <taxon>Thermodesulfobacteriota</taxon>
        <taxon>Desulfuromonadia</taxon>
        <taxon>Desulfuromonadales</taxon>
        <taxon>Geopsychrobacteraceae</taxon>
        <taxon>Malonomonas</taxon>
    </lineage>
</organism>
<evidence type="ECO:0000256" key="1">
    <source>
        <dbReference type="SAM" id="SignalP"/>
    </source>
</evidence>
<dbReference type="Pfam" id="PF04264">
    <property type="entry name" value="YceI"/>
    <property type="match status" value="1"/>
</dbReference>
<dbReference type="PANTHER" id="PTHR34406">
    <property type="entry name" value="PROTEIN YCEI"/>
    <property type="match status" value="1"/>
</dbReference>
<reference evidence="3 4" key="1">
    <citation type="submission" date="2016-11" db="EMBL/GenBank/DDBJ databases">
        <authorList>
            <person name="Jaros S."/>
            <person name="Januszkiewicz K."/>
            <person name="Wedrychowicz H."/>
        </authorList>
    </citation>
    <scope>NUCLEOTIDE SEQUENCE [LARGE SCALE GENOMIC DNA]</scope>
    <source>
        <strain evidence="3 4">DSM 5091</strain>
    </source>
</reference>
<dbReference type="PANTHER" id="PTHR34406:SF1">
    <property type="entry name" value="PROTEIN YCEI"/>
    <property type="match status" value="1"/>
</dbReference>
<dbReference type="STRING" id="1122189.SAMN02745165_00487"/>
<name>A0A1M6CD90_MALRU</name>
<dbReference type="InterPro" id="IPR036761">
    <property type="entry name" value="TTHA0802/YceI-like_sf"/>
</dbReference>
<gene>
    <name evidence="3" type="ORF">SAMN02745165_00487</name>
</gene>
<dbReference type="Gene3D" id="2.40.128.110">
    <property type="entry name" value="Lipid/polyisoprenoid-binding, YceI-like"/>
    <property type="match status" value="1"/>
</dbReference>
<dbReference type="SUPFAM" id="SSF101874">
    <property type="entry name" value="YceI-like"/>
    <property type="match status" value="1"/>
</dbReference>
<keyword evidence="1" id="KW-0732">Signal</keyword>
<feature type="domain" description="Lipid/polyisoprenoid-binding YceI-like" evidence="2">
    <location>
        <begin position="24"/>
        <end position="194"/>
    </location>
</feature>
<dbReference type="EMBL" id="FQZT01000001">
    <property type="protein sequence ID" value="SHI58853.1"/>
    <property type="molecule type" value="Genomic_DNA"/>
</dbReference>
<dbReference type="SMART" id="SM00867">
    <property type="entry name" value="YceI"/>
    <property type="match status" value="1"/>
</dbReference>
<feature type="chain" id="PRO_5012341638" evidence="1">
    <location>
        <begin position="21"/>
        <end position="198"/>
    </location>
</feature>
<evidence type="ECO:0000259" key="2">
    <source>
        <dbReference type="SMART" id="SM00867"/>
    </source>
</evidence>
<feature type="signal peptide" evidence="1">
    <location>
        <begin position="1"/>
        <end position="20"/>
    </location>
</feature>
<protein>
    <submittedName>
        <fullName evidence="3">Polyisoprenoid-binding protein YceI</fullName>
    </submittedName>
</protein>
<dbReference type="Proteomes" id="UP000184171">
    <property type="component" value="Unassembled WGS sequence"/>
</dbReference>
<accession>A0A1M6CD90</accession>
<dbReference type="InterPro" id="IPR007372">
    <property type="entry name" value="Lipid/polyisoprenoid-bd_YceI"/>
</dbReference>
<evidence type="ECO:0000313" key="4">
    <source>
        <dbReference type="Proteomes" id="UP000184171"/>
    </source>
</evidence>